<dbReference type="Gene3D" id="3.40.50.510">
    <property type="entry name" value="Phosphotransferase system, mannose-type IIA component"/>
    <property type="match status" value="1"/>
</dbReference>
<organism evidence="7 8">
    <name type="scientific">Keratinibaculum paraultunense</name>
    <dbReference type="NCBI Taxonomy" id="1278232"/>
    <lineage>
        <taxon>Bacteria</taxon>
        <taxon>Bacillati</taxon>
        <taxon>Bacillota</taxon>
        <taxon>Tissierellia</taxon>
        <taxon>Tissierellales</taxon>
        <taxon>Tepidimicrobiaceae</taxon>
        <taxon>Keratinibaculum</taxon>
    </lineage>
</organism>
<evidence type="ECO:0000256" key="2">
    <source>
        <dbReference type="ARBA" id="ARBA00002788"/>
    </source>
</evidence>
<dbReference type="PANTHER" id="PTHR38594">
    <property type="entry name" value="PEP-DEPENDENT DIHYDROXYACETONE KINASE, PHOSPHORYL DONOR SUBUNIT DHAM"/>
    <property type="match status" value="1"/>
</dbReference>
<dbReference type="Proteomes" id="UP000294567">
    <property type="component" value="Unassembled WGS sequence"/>
</dbReference>
<dbReference type="OrthoDB" id="7065393at2"/>
<evidence type="ECO:0000256" key="1">
    <source>
        <dbReference type="ARBA" id="ARBA00001113"/>
    </source>
</evidence>
<feature type="domain" description="PTS EIIA type-4" evidence="6">
    <location>
        <begin position="1"/>
        <end position="128"/>
    </location>
</feature>
<gene>
    <name evidence="7" type="ORF">EDD65_106100</name>
</gene>
<evidence type="ECO:0000313" key="8">
    <source>
        <dbReference type="Proteomes" id="UP000294567"/>
    </source>
</evidence>
<dbReference type="SUPFAM" id="SSF53062">
    <property type="entry name" value="PTS system fructose IIA component-like"/>
    <property type="match status" value="1"/>
</dbReference>
<reference evidence="7 8" key="1">
    <citation type="submission" date="2019-03" db="EMBL/GenBank/DDBJ databases">
        <title>Genomic Encyclopedia of Type Strains, Phase IV (KMG-IV): sequencing the most valuable type-strain genomes for metagenomic binning, comparative biology and taxonomic classification.</title>
        <authorList>
            <person name="Goeker M."/>
        </authorList>
    </citation>
    <scope>NUCLEOTIDE SEQUENCE [LARGE SCALE GENOMIC DNA]</scope>
    <source>
        <strain evidence="7 8">DSM 26752</strain>
    </source>
</reference>
<comment type="catalytic activity">
    <reaction evidence="1">
        <text>dihydroxyacetone + phosphoenolpyruvate = dihydroxyacetone phosphate + pyruvate</text>
        <dbReference type="Rhea" id="RHEA:18381"/>
        <dbReference type="ChEBI" id="CHEBI:15361"/>
        <dbReference type="ChEBI" id="CHEBI:16016"/>
        <dbReference type="ChEBI" id="CHEBI:57642"/>
        <dbReference type="ChEBI" id="CHEBI:58702"/>
        <dbReference type="EC" id="2.7.1.121"/>
    </reaction>
</comment>
<dbReference type="InterPro" id="IPR036662">
    <property type="entry name" value="PTS_EIIA_man-typ_sf"/>
</dbReference>
<evidence type="ECO:0000256" key="5">
    <source>
        <dbReference type="ARBA" id="ARBA00046577"/>
    </source>
</evidence>
<dbReference type="EC" id="2.7.1.121" evidence="3"/>
<keyword evidence="8" id="KW-1185">Reference proteome</keyword>
<dbReference type="PANTHER" id="PTHR38594:SF1">
    <property type="entry name" value="PEP-DEPENDENT DIHYDROXYACETONE KINASE, PHOSPHORYL DONOR SUBUNIT DHAM"/>
    <property type="match status" value="1"/>
</dbReference>
<dbReference type="PROSITE" id="PS51096">
    <property type="entry name" value="PTS_EIIA_TYPE_4"/>
    <property type="match status" value="1"/>
</dbReference>
<dbReference type="GO" id="GO:0019563">
    <property type="term" value="P:glycerol catabolic process"/>
    <property type="evidence" value="ECO:0007669"/>
    <property type="project" value="InterPro"/>
</dbReference>
<dbReference type="EMBL" id="SMAE01000006">
    <property type="protein sequence ID" value="TCS89434.1"/>
    <property type="molecule type" value="Genomic_DNA"/>
</dbReference>
<keyword evidence="4" id="KW-0808">Transferase</keyword>
<evidence type="ECO:0000256" key="3">
    <source>
        <dbReference type="ARBA" id="ARBA00012095"/>
    </source>
</evidence>
<dbReference type="InterPro" id="IPR012844">
    <property type="entry name" value="DhaM_N"/>
</dbReference>
<dbReference type="Pfam" id="PF03610">
    <property type="entry name" value="EIIA-man"/>
    <property type="match status" value="1"/>
</dbReference>
<dbReference type="GO" id="GO:0009401">
    <property type="term" value="P:phosphoenolpyruvate-dependent sugar phosphotransferase system"/>
    <property type="evidence" value="ECO:0007669"/>
    <property type="project" value="InterPro"/>
</dbReference>
<comment type="subunit">
    <text evidence="5">Homodimer. The dihydroxyacetone kinase complex is composed of a homodimer of DhaM, a homodimer of DhaK and the subunit DhaL.</text>
</comment>
<name>A0A4R3KY83_9FIRM</name>
<dbReference type="GO" id="GO:0016020">
    <property type="term" value="C:membrane"/>
    <property type="evidence" value="ECO:0007669"/>
    <property type="project" value="InterPro"/>
</dbReference>
<evidence type="ECO:0000256" key="4">
    <source>
        <dbReference type="ARBA" id="ARBA00022679"/>
    </source>
</evidence>
<sequence>MIGLVIVSHSNKIAEGIVDLCYEMAGKDLNIIPAGGTSDGRIGTDPILIKDSIEKAYDGDGVAILADIGSSIMSSELAIEMLEDDIKEKTCILDTPIVEGSIAVSVQSSISKDMEDIRRAAEEARTTRKIS</sequence>
<proteinExistence type="predicted"/>
<accession>A0A4R3KY83</accession>
<comment type="caution">
    <text evidence="7">The sequence shown here is derived from an EMBL/GenBank/DDBJ whole genome shotgun (WGS) entry which is preliminary data.</text>
</comment>
<comment type="function">
    <text evidence="2">Component of the dihydroxyacetone kinase complex, which is responsible for the phosphoenolpyruvate (PEP)-dependent phosphorylation of dihydroxyacetone. DhaM serves as the phosphoryl donor. Is phosphorylated by phosphoenolpyruvate in an EI- and HPr-dependent reaction, and a phosphorelay system on histidine residues finally leads to phosphoryl transfer to DhaL and dihydroxyacetone.</text>
</comment>
<protein>
    <recommendedName>
        <fullName evidence="3">phosphoenolpyruvate--glycerone phosphotransferase</fullName>
        <ecNumber evidence="3">2.7.1.121</ecNumber>
    </recommendedName>
</protein>
<dbReference type="InterPro" id="IPR004701">
    <property type="entry name" value="PTS_EIIA_man-typ"/>
</dbReference>
<evidence type="ECO:0000259" key="6">
    <source>
        <dbReference type="PROSITE" id="PS51096"/>
    </source>
</evidence>
<dbReference type="InterPro" id="IPR039643">
    <property type="entry name" value="DhaM"/>
</dbReference>
<evidence type="ECO:0000313" key="7">
    <source>
        <dbReference type="EMBL" id="TCS89434.1"/>
    </source>
</evidence>
<dbReference type="NCBIfam" id="TIGR02364">
    <property type="entry name" value="dha_pts"/>
    <property type="match status" value="1"/>
</dbReference>
<dbReference type="AlphaFoldDB" id="A0A4R3KY83"/>
<keyword evidence="7" id="KW-0418">Kinase</keyword>
<dbReference type="GO" id="GO:0047324">
    <property type="term" value="F:phosphoenolpyruvate-glycerone phosphotransferase activity"/>
    <property type="evidence" value="ECO:0007669"/>
    <property type="project" value="UniProtKB-EC"/>
</dbReference>
<dbReference type="RefSeq" id="WP_132027560.1">
    <property type="nucleotide sequence ID" value="NZ_CP068564.1"/>
</dbReference>